<dbReference type="EMBL" id="JAZHRV010000001">
    <property type="protein sequence ID" value="MEH2558885.1"/>
    <property type="molecule type" value="Genomic_DNA"/>
</dbReference>
<dbReference type="PANTHER" id="PTHR32322:SF2">
    <property type="entry name" value="EAMA DOMAIN-CONTAINING PROTEIN"/>
    <property type="match status" value="1"/>
</dbReference>
<organism evidence="8 9">
    <name type="scientific">Bradyrhizobium algeriense</name>
    <dbReference type="NCBI Taxonomy" id="634784"/>
    <lineage>
        <taxon>Bacteria</taxon>
        <taxon>Pseudomonadati</taxon>
        <taxon>Pseudomonadota</taxon>
        <taxon>Alphaproteobacteria</taxon>
        <taxon>Hyphomicrobiales</taxon>
        <taxon>Nitrobacteraceae</taxon>
        <taxon>Bradyrhizobium</taxon>
    </lineage>
</organism>
<dbReference type="Pfam" id="PF00892">
    <property type="entry name" value="EamA"/>
    <property type="match status" value="2"/>
</dbReference>
<feature type="transmembrane region" description="Helical" evidence="6">
    <location>
        <begin position="223"/>
        <end position="242"/>
    </location>
</feature>
<feature type="transmembrane region" description="Helical" evidence="6">
    <location>
        <begin position="249"/>
        <end position="269"/>
    </location>
</feature>
<name>A0ABU8BK01_9BRAD</name>
<dbReference type="Proteomes" id="UP001364224">
    <property type="component" value="Unassembled WGS sequence"/>
</dbReference>
<feature type="domain" description="EamA" evidence="7">
    <location>
        <begin position="15"/>
        <end position="140"/>
    </location>
</feature>
<comment type="similarity">
    <text evidence="2">Belongs to the EamA transporter family.</text>
</comment>
<evidence type="ECO:0000313" key="8">
    <source>
        <dbReference type="EMBL" id="MEH2558885.1"/>
    </source>
</evidence>
<dbReference type="SUPFAM" id="SSF103481">
    <property type="entry name" value="Multidrug resistance efflux transporter EmrE"/>
    <property type="match status" value="2"/>
</dbReference>
<feature type="transmembrane region" description="Helical" evidence="6">
    <location>
        <begin position="153"/>
        <end position="173"/>
    </location>
</feature>
<comment type="subcellular location">
    <subcellularLocation>
        <location evidence="1">Membrane</location>
        <topology evidence="1">Multi-pass membrane protein</topology>
    </subcellularLocation>
</comment>
<gene>
    <name evidence="8" type="ORF">V1286_006414</name>
</gene>
<evidence type="ECO:0000256" key="2">
    <source>
        <dbReference type="ARBA" id="ARBA00007362"/>
    </source>
</evidence>
<evidence type="ECO:0000313" key="9">
    <source>
        <dbReference type="Proteomes" id="UP001364224"/>
    </source>
</evidence>
<evidence type="ECO:0000259" key="7">
    <source>
        <dbReference type="Pfam" id="PF00892"/>
    </source>
</evidence>
<feature type="domain" description="EamA" evidence="7">
    <location>
        <begin position="154"/>
        <end position="292"/>
    </location>
</feature>
<reference evidence="8 9" key="1">
    <citation type="submission" date="2024-02" db="EMBL/GenBank/DDBJ databases">
        <title>Adaptive strategies in a cosmopolitan and abundant soil bacterium.</title>
        <authorList>
            <person name="Carini P."/>
        </authorList>
    </citation>
    <scope>NUCLEOTIDE SEQUENCE [LARGE SCALE GENOMIC DNA]</scope>
    <source>
        <strain evidence="8 9">AZCC 1608</strain>
    </source>
</reference>
<keyword evidence="9" id="KW-1185">Reference proteome</keyword>
<dbReference type="InterPro" id="IPR000620">
    <property type="entry name" value="EamA_dom"/>
</dbReference>
<feature type="transmembrane region" description="Helical" evidence="6">
    <location>
        <begin position="185"/>
        <end position="203"/>
    </location>
</feature>
<comment type="caution">
    <text evidence="8">The sequence shown here is derived from an EMBL/GenBank/DDBJ whole genome shotgun (WGS) entry which is preliminary data.</text>
</comment>
<evidence type="ECO:0000256" key="6">
    <source>
        <dbReference type="SAM" id="Phobius"/>
    </source>
</evidence>
<dbReference type="RefSeq" id="WP_334486342.1">
    <property type="nucleotide sequence ID" value="NZ_JAZHRV010000001.1"/>
</dbReference>
<keyword evidence="5 6" id="KW-0472">Membrane</keyword>
<feature type="transmembrane region" description="Helical" evidence="6">
    <location>
        <begin position="275"/>
        <end position="295"/>
    </location>
</feature>
<feature type="transmembrane region" description="Helical" evidence="6">
    <location>
        <begin position="12"/>
        <end position="32"/>
    </location>
</feature>
<sequence>MSGKIGRERLVAAFAAIYFLWGGTYLAIALGLQSIPPFLLVGSRSVLGGLVLFALSQLDRLTVRSWQDWRHAAVSGLLLFVGCHGALAYAQRFVPSGLSAIILATIPFWIVFVDLAIGDRQQLKRLIGLLPGFFGVALIAWNETSNGENSLPISMIVLLLASALAWALGTVYAQRRAACIPPRDLAGMQLICGGAVLLMLSGLSGEWANFAPQQVTVVSLASLIYLALLGSVIGNTAYLWLLDRMPAPIVATYTFVNPVVAVILGVVILGEHIALRSLVGAALVISSVVVLLCIANVNQPTEKSPAGRDVGQTALRNADEV</sequence>
<feature type="transmembrane region" description="Helical" evidence="6">
    <location>
        <begin position="38"/>
        <end position="58"/>
    </location>
</feature>
<evidence type="ECO:0000256" key="5">
    <source>
        <dbReference type="ARBA" id="ARBA00023136"/>
    </source>
</evidence>
<evidence type="ECO:0000256" key="4">
    <source>
        <dbReference type="ARBA" id="ARBA00022989"/>
    </source>
</evidence>
<evidence type="ECO:0000256" key="3">
    <source>
        <dbReference type="ARBA" id="ARBA00022692"/>
    </source>
</evidence>
<keyword evidence="4 6" id="KW-1133">Transmembrane helix</keyword>
<feature type="transmembrane region" description="Helical" evidence="6">
    <location>
        <begin position="123"/>
        <end position="141"/>
    </location>
</feature>
<dbReference type="PANTHER" id="PTHR32322">
    <property type="entry name" value="INNER MEMBRANE TRANSPORTER"/>
    <property type="match status" value="1"/>
</dbReference>
<feature type="transmembrane region" description="Helical" evidence="6">
    <location>
        <begin position="96"/>
        <end position="116"/>
    </location>
</feature>
<dbReference type="InterPro" id="IPR037185">
    <property type="entry name" value="EmrE-like"/>
</dbReference>
<keyword evidence="3 6" id="KW-0812">Transmembrane</keyword>
<feature type="transmembrane region" description="Helical" evidence="6">
    <location>
        <begin position="70"/>
        <end position="90"/>
    </location>
</feature>
<protein>
    <submittedName>
        <fullName evidence="8">Drug/metabolite transporter (DMT)-like permease</fullName>
    </submittedName>
</protein>
<dbReference type="InterPro" id="IPR050638">
    <property type="entry name" value="AA-Vitamin_Transporters"/>
</dbReference>
<evidence type="ECO:0000256" key="1">
    <source>
        <dbReference type="ARBA" id="ARBA00004141"/>
    </source>
</evidence>
<accession>A0ABU8BK01</accession>
<proteinExistence type="inferred from homology"/>